<keyword evidence="3" id="KW-0964">Secreted</keyword>
<dbReference type="InterPro" id="IPR055575">
    <property type="entry name" value="DUF7151"/>
</dbReference>
<dbReference type="Gene3D" id="3.80.20.20">
    <property type="entry name" value="Receptor L-domain"/>
    <property type="match status" value="3"/>
</dbReference>
<dbReference type="InterPro" id="IPR051648">
    <property type="entry name" value="CWI-Assembly_Regulator"/>
</dbReference>
<dbReference type="Proteomes" id="UP000315369">
    <property type="component" value="Unassembled WGS sequence"/>
</dbReference>
<feature type="region of interest" description="Disordered" evidence="6">
    <location>
        <begin position="85"/>
        <end position="107"/>
    </location>
</feature>
<dbReference type="AlphaFoldDB" id="A0A540X529"/>
<feature type="compositionally biased region" description="Basic and acidic residues" evidence="6">
    <location>
        <begin position="36"/>
        <end position="46"/>
    </location>
</feature>
<organism evidence="8 9">
    <name type="scientific">Myxococcus llanfairpwllgwyngyllgogerychwyrndrobwllllantysiliogogogochensis</name>
    <dbReference type="NCBI Taxonomy" id="2590453"/>
    <lineage>
        <taxon>Bacteria</taxon>
        <taxon>Pseudomonadati</taxon>
        <taxon>Myxococcota</taxon>
        <taxon>Myxococcia</taxon>
        <taxon>Myxococcales</taxon>
        <taxon>Cystobacterineae</taxon>
        <taxon>Myxococcaceae</taxon>
        <taxon>Myxococcus</taxon>
    </lineage>
</organism>
<dbReference type="InterPro" id="IPR018247">
    <property type="entry name" value="EF_Hand_1_Ca_BS"/>
</dbReference>
<feature type="domain" description="DUF7151" evidence="7">
    <location>
        <begin position="235"/>
        <end position="278"/>
    </location>
</feature>
<reference evidence="8 9" key="1">
    <citation type="submission" date="2019-06" db="EMBL/GenBank/DDBJ databases">
        <authorList>
            <person name="Livingstone P."/>
            <person name="Whitworth D."/>
        </authorList>
    </citation>
    <scope>NUCLEOTIDE SEQUENCE [LARGE SCALE GENOMIC DNA]</scope>
    <source>
        <strain evidence="8 9">AM401</strain>
    </source>
</reference>
<dbReference type="GO" id="GO:0030313">
    <property type="term" value="C:cell envelope"/>
    <property type="evidence" value="ECO:0007669"/>
    <property type="project" value="UniProtKB-SubCell"/>
</dbReference>
<sequence length="681" mass="73013">MRWTWVVPLFLLGGCDAIRLGDFLEPHATLIRKEPEPAGEHCEHGGEAMLAGPDANDDGLLSDDEADNIQYFCDKAPPRVVQRTREEPAGTHCEHGGRRVESGIDTDLDGVLGDTEVTAEEYVCATTFPGVLVRTRSEPRGEACPLGGQLTHAGNDTNQDGILSDDEITRAVYGCQEPDTVLTRVVGLGTREDSECGSSDVYAVESGPDLDQDGTLDDDELRASTRICRPPGSILTRQHAEAPGVNCIAGGVAVAYGGDEDGSLVLEELEVLGRQYACRSAATHDGTYELLDATDVAALQNISHIRGGLIISSQVATEVVLPGLEFVEGSVDIHDNPLLVRVALTGLRFVRDDVVIARNPQLNSLMFGPASFPPSRAVQVGRSLRVEQNARLFSLAGTGALTPRQGLEITDNAILEGAGTFSFVESITGTVRITGNPALRDVPLPQVALVGALHIVDNPSLLSLAGLRKLRTIPGDASLVRNEALEDTALLENLQTVGREFVVSGNPQLKRLELPNFSRVGGFTIENNNNLSVLGPMRALRDVGPYFRVIGNPRLYQVTELGSLQSIRGELVITNNRSLMDLSGLERLTIASNLYADGNTNLPTLVGLKGLREVDGLTVRDNPSLTELRLDSLAQVRVGFMVTGNTWLPSCRATLLAEAVHTGALDERVIDRNDEAATCPP</sequence>
<evidence type="ECO:0000313" key="8">
    <source>
        <dbReference type="EMBL" id="TQF16348.1"/>
    </source>
</evidence>
<evidence type="ECO:0000256" key="3">
    <source>
        <dbReference type="ARBA" id="ARBA00022525"/>
    </source>
</evidence>
<evidence type="ECO:0000259" key="7">
    <source>
        <dbReference type="Pfam" id="PF23657"/>
    </source>
</evidence>
<keyword evidence="9" id="KW-1185">Reference proteome</keyword>
<dbReference type="SUPFAM" id="SSF52058">
    <property type="entry name" value="L domain-like"/>
    <property type="match status" value="3"/>
</dbReference>
<feature type="domain" description="DUF7151" evidence="7">
    <location>
        <begin position="30"/>
        <end position="73"/>
    </location>
</feature>
<dbReference type="OrthoDB" id="8832761at2"/>
<keyword evidence="5" id="KW-0325">Glycoprotein</keyword>
<feature type="domain" description="DUF7151" evidence="7">
    <location>
        <begin position="132"/>
        <end position="175"/>
    </location>
</feature>
<comment type="subcellular location">
    <subcellularLocation>
        <location evidence="1">Secreted</location>
        <location evidence="1">Cell wall</location>
    </subcellularLocation>
</comment>
<evidence type="ECO:0000256" key="5">
    <source>
        <dbReference type="ARBA" id="ARBA00023180"/>
    </source>
</evidence>
<feature type="region of interest" description="Disordered" evidence="6">
    <location>
        <begin position="36"/>
        <end position="55"/>
    </location>
</feature>
<evidence type="ECO:0000256" key="1">
    <source>
        <dbReference type="ARBA" id="ARBA00004191"/>
    </source>
</evidence>
<dbReference type="InterPro" id="IPR036941">
    <property type="entry name" value="Rcpt_L-dom_sf"/>
</dbReference>
<feature type="compositionally biased region" description="Basic and acidic residues" evidence="6">
    <location>
        <begin position="85"/>
        <end position="102"/>
    </location>
</feature>
<dbReference type="PANTHER" id="PTHR31018:SF3">
    <property type="entry name" value="RECEPTOR PROTEIN-TYROSINE KINASE"/>
    <property type="match status" value="1"/>
</dbReference>
<dbReference type="RefSeq" id="WP_141641996.1">
    <property type="nucleotide sequence ID" value="NZ_VIFM01000025.1"/>
</dbReference>
<dbReference type="Pfam" id="PF23657">
    <property type="entry name" value="DUF7151"/>
    <property type="match status" value="4"/>
</dbReference>
<gene>
    <name evidence="8" type="ORF">FJV41_08870</name>
</gene>
<dbReference type="PROSITE" id="PS00018">
    <property type="entry name" value="EF_HAND_1"/>
    <property type="match status" value="2"/>
</dbReference>
<evidence type="ECO:0000256" key="6">
    <source>
        <dbReference type="SAM" id="MobiDB-lite"/>
    </source>
</evidence>
<dbReference type="PROSITE" id="PS51257">
    <property type="entry name" value="PROKAR_LIPOPROTEIN"/>
    <property type="match status" value="1"/>
</dbReference>
<feature type="domain" description="DUF7151" evidence="7">
    <location>
        <begin position="83"/>
        <end position="124"/>
    </location>
</feature>
<dbReference type="PANTHER" id="PTHR31018">
    <property type="entry name" value="SPORULATION-SPECIFIC PROTEIN-RELATED"/>
    <property type="match status" value="1"/>
</dbReference>
<comment type="caution">
    <text evidence="8">The sequence shown here is derived from an EMBL/GenBank/DDBJ whole genome shotgun (WGS) entry which is preliminary data.</text>
</comment>
<keyword evidence="4" id="KW-0732">Signal</keyword>
<dbReference type="EMBL" id="VIFM01000025">
    <property type="protein sequence ID" value="TQF16348.1"/>
    <property type="molecule type" value="Genomic_DNA"/>
</dbReference>
<name>A0A540X529_9BACT</name>
<evidence type="ECO:0000313" key="9">
    <source>
        <dbReference type="Proteomes" id="UP000315369"/>
    </source>
</evidence>
<protein>
    <recommendedName>
        <fullName evidence="7">DUF7151 domain-containing protein</fullName>
    </recommendedName>
</protein>
<evidence type="ECO:0000256" key="2">
    <source>
        <dbReference type="ARBA" id="ARBA00022512"/>
    </source>
</evidence>
<evidence type="ECO:0000256" key="4">
    <source>
        <dbReference type="ARBA" id="ARBA00022729"/>
    </source>
</evidence>
<proteinExistence type="predicted"/>
<accession>A0A540X529</accession>
<keyword evidence="2" id="KW-0134">Cell wall</keyword>